<feature type="domain" description="FAR1" evidence="2">
    <location>
        <begin position="46"/>
        <end position="140"/>
    </location>
</feature>
<gene>
    <name evidence="4" type="ORF">Tco_0773186</name>
</gene>
<evidence type="ECO:0000313" key="5">
    <source>
        <dbReference type="Proteomes" id="UP001151760"/>
    </source>
</evidence>
<dbReference type="PANTHER" id="PTHR47718:SF12">
    <property type="entry name" value="PROTEIN FAR1-RELATED SEQUENCE"/>
    <property type="match status" value="1"/>
</dbReference>
<proteinExistence type="predicted"/>
<feature type="region of interest" description="Disordered" evidence="1">
    <location>
        <begin position="617"/>
        <end position="641"/>
    </location>
</feature>
<dbReference type="InterPro" id="IPR018289">
    <property type="entry name" value="MULE_transposase_dom"/>
</dbReference>
<feature type="domain" description="MULE transposase" evidence="3">
    <location>
        <begin position="261"/>
        <end position="353"/>
    </location>
</feature>
<evidence type="ECO:0000259" key="2">
    <source>
        <dbReference type="Pfam" id="PF03101"/>
    </source>
</evidence>
<evidence type="ECO:0000313" key="4">
    <source>
        <dbReference type="EMBL" id="GJS90550.1"/>
    </source>
</evidence>
<dbReference type="EMBL" id="BQNB010011436">
    <property type="protein sequence ID" value="GJS90550.1"/>
    <property type="molecule type" value="Genomic_DNA"/>
</dbReference>
<evidence type="ECO:0000256" key="1">
    <source>
        <dbReference type="SAM" id="MobiDB-lite"/>
    </source>
</evidence>
<dbReference type="Pfam" id="PF03101">
    <property type="entry name" value="FAR1"/>
    <property type="match status" value="1"/>
</dbReference>
<reference evidence="4" key="1">
    <citation type="journal article" date="2022" name="Int. J. Mol. Sci.">
        <title>Draft Genome of Tanacetum Coccineum: Genomic Comparison of Closely Related Tanacetum-Family Plants.</title>
        <authorList>
            <person name="Yamashiro T."/>
            <person name="Shiraishi A."/>
            <person name="Nakayama K."/>
            <person name="Satake H."/>
        </authorList>
    </citation>
    <scope>NUCLEOTIDE SEQUENCE</scope>
</reference>
<evidence type="ECO:0000259" key="3">
    <source>
        <dbReference type="Pfam" id="PF10551"/>
    </source>
</evidence>
<dbReference type="PANTHER" id="PTHR47718">
    <property type="entry name" value="OS01G0519700 PROTEIN"/>
    <property type="match status" value="1"/>
</dbReference>
<dbReference type="InterPro" id="IPR004330">
    <property type="entry name" value="FAR1_DNA_bnd_dom"/>
</dbReference>
<keyword evidence="5" id="KW-1185">Reference proteome</keyword>
<organism evidence="4 5">
    <name type="scientific">Tanacetum coccineum</name>
    <dbReference type="NCBI Taxonomy" id="301880"/>
    <lineage>
        <taxon>Eukaryota</taxon>
        <taxon>Viridiplantae</taxon>
        <taxon>Streptophyta</taxon>
        <taxon>Embryophyta</taxon>
        <taxon>Tracheophyta</taxon>
        <taxon>Spermatophyta</taxon>
        <taxon>Magnoliopsida</taxon>
        <taxon>eudicotyledons</taxon>
        <taxon>Gunneridae</taxon>
        <taxon>Pentapetalae</taxon>
        <taxon>asterids</taxon>
        <taxon>campanulids</taxon>
        <taxon>Asterales</taxon>
        <taxon>Asteraceae</taxon>
        <taxon>Asteroideae</taxon>
        <taxon>Anthemideae</taxon>
        <taxon>Anthemidinae</taxon>
        <taxon>Tanacetum</taxon>
    </lineage>
</organism>
<reference evidence="4" key="2">
    <citation type="submission" date="2022-01" db="EMBL/GenBank/DDBJ databases">
        <authorList>
            <person name="Yamashiro T."/>
            <person name="Shiraishi A."/>
            <person name="Satake H."/>
            <person name="Nakayama K."/>
        </authorList>
    </citation>
    <scope>NUCLEOTIDE SEQUENCE</scope>
</reference>
<comment type="caution">
    <text evidence="4">The sequence shown here is derived from an EMBL/GenBank/DDBJ whole genome shotgun (WGS) entry which is preliminary data.</text>
</comment>
<protein>
    <submittedName>
        <fullName evidence="4">FAR1-related sequence 5-like protein</fullName>
    </submittedName>
</protein>
<dbReference type="Proteomes" id="UP001151760">
    <property type="component" value="Unassembled WGS sequence"/>
</dbReference>
<accession>A0ABQ4ZNI4</accession>
<name>A0ABQ4ZNI4_9ASTR</name>
<sequence length="641" mass="74257">MKTPRATLYEQNETPGGSIYWEPHVEGIRIPVEGTWYDTVDEAIDMYSKYAEMGGFEVKKSGQRLTKSGVVKHKYIMCNREGVPKGINVDTLDPEYSEKQKRNTTTHVTGCKARIKLVLDIVSGRYKLDQFYPKHNHMLIPKEYKHFTKKQRKMTQAEKMFVVKAATNKIGATRAHNLLSSMKGGYEYVHGTTDDFKNHQRDVNVFIGESDAQMLINKMENRKTYVPNFTFQYRVENSELVSMFWADEVAKCNYKEFGDIVSFDATFNSNKYNMKFVPFIGIDNHGKCVTLGSGMLLHEDIKSYTWLLTAFMTAFLKEPTMIVTDQDGAMKRAIEAVFTKSKHRLCMWHIMQKIPSKICKQIYNETDFKERFDKIVWNMFIEPLKFEEKWAKLIEDFGLQNHKWMTKMFNIREIWIPAYFVDSPLFGLMRTTSRSESENSFFKSFTSPGATLVSFMMSYESAMERQRYRQEALDFKTIEAAPKCETKLPIELHAARVYTRTIFLLVQKRITRPNDSLFLLSKDERRMGTYVEKLKILLDEVKADMSNPASRNTGDVIGGIFSISKPNQVDVKNPTKAVNKGEHLKKGERLKSEREKAIKVKAKAMKVCGYCQEKTNEHTKTTCPKNPKTRKKKKVTPIIDV</sequence>
<dbReference type="Pfam" id="PF10551">
    <property type="entry name" value="MULE"/>
    <property type="match status" value="1"/>
</dbReference>